<name>A0A1Z5JI73_FISSO</name>
<accession>A0A1Z5JI73</accession>
<dbReference type="PANTHER" id="PTHR11142:SF4">
    <property type="entry name" value="PSEUDOURIDYLATE SYNTHASE 1 HOMOLOG"/>
    <property type="match status" value="1"/>
</dbReference>
<dbReference type="PANTHER" id="PTHR11142">
    <property type="entry name" value="PSEUDOURIDYLATE SYNTHASE"/>
    <property type="match status" value="1"/>
</dbReference>
<sequence length="720" mass="81469">MQKATCHGCGEEFPSRSAIFRHLKETSGQCLSKEEYQGYLQYLQEQDRHKVLLLYGYCGLEGTEAAQKLLKIVQGEDVKPDKINRSYANIGRRTQLVKQDEGTGGVISEVLATRLPSILEPVDNWIDRMNTQLEPEGIYLIGRHEMKGKGGTFNAEIDVTHRRVEYMLPLDFLYCSNIENMSRDEFFDTLPDFTETSEYVSKVGRDYPTLATVKYLFGLKRKMQSLTTQIIPMDADEHDSSAKKMEREQQSKRPKSQQKSKNGNKPKTNLLKRRRFHNFTPSCMAHEYVAYRRMDRVYHRATIRFDGERRPFLVLSLTGDLFLHGQVCRVIGVFLALARGLVDQDMVECLFDEKYGSLIPTPAAPSMGMIAGEAYYVNWEGKVKAVLSPRIADRFSEGWNDANTIKRYEYWKDLVRERVARAWLTGGFDEDGRLLAEREWTETVLEPWSQRANQQLEEYRQWKQASLVVSRKSAAEVSELIPSLNLVDPTVPAVFEKVLRCLREADASGLWPSTTPKRQMVMISSLTDPNATDEDFLPNSLADAHGKAKNNKGQRSSAYIFAEGEGGASGSFSVGAMPGDRCIQPKGNSLFPELMKAAFELEMVLRPDREPSSTIAINRNAQFRPHTDSGAGAGQSTSLIVGLGTYAGGELVVEGEKKDIRYKAVEFNGWTQRHWTMPFKGERFSLVWFTPKGCEGVHGIDLCRQAGDNNNDYGRKETLL</sequence>
<dbReference type="GO" id="GO:0005634">
    <property type="term" value="C:nucleus"/>
    <property type="evidence" value="ECO:0007669"/>
    <property type="project" value="TreeGrafter"/>
</dbReference>
<dbReference type="InParanoid" id="A0A1Z5JI73"/>
<evidence type="ECO:0000256" key="1">
    <source>
        <dbReference type="SAM" id="MobiDB-lite"/>
    </source>
</evidence>
<comment type="caution">
    <text evidence="2">The sequence shown here is derived from an EMBL/GenBank/DDBJ whole genome shotgun (WGS) entry which is preliminary data.</text>
</comment>
<dbReference type="Proteomes" id="UP000198406">
    <property type="component" value="Unassembled WGS sequence"/>
</dbReference>
<dbReference type="Gene3D" id="3.30.70.660">
    <property type="entry name" value="Pseudouridine synthase I, catalytic domain, C-terminal subdomain"/>
    <property type="match status" value="1"/>
</dbReference>
<organism evidence="2 3">
    <name type="scientific">Fistulifera solaris</name>
    <name type="common">Oleaginous diatom</name>
    <dbReference type="NCBI Taxonomy" id="1519565"/>
    <lineage>
        <taxon>Eukaryota</taxon>
        <taxon>Sar</taxon>
        <taxon>Stramenopiles</taxon>
        <taxon>Ochrophyta</taxon>
        <taxon>Bacillariophyta</taxon>
        <taxon>Bacillariophyceae</taxon>
        <taxon>Bacillariophycidae</taxon>
        <taxon>Naviculales</taxon>
        <taxon>Naviculaceae</taxon>
        <taxon>Fistulifera</taxon>
    </lineage>
</organism>
<dbReference type="EMBL" id="BDSP01000067">
    <property type="protein sequence ID" value="GAX13471.1"/>
    <property type="molecule type" value="Genomic_DNA"/>
</dbReference>
<dbReference type="InterPro" id="IPR001406">
    <property type="entry name" value="PsdUridine_synth_TruA"/>
</dbReference>
<evidence type="ECO:0000313" key="2">
    <source>
        <dbReference type="EMBL" id="GAX13471.1"/>
    </source>
</evidence>
<dbReference type="InterPro" id="IPR020095">
    <property type="entry name" value="PsdUridine_synth_TruA_C"/>
</dbReference>
<feature type="region of interest" description="Disordered" evidence="1">
    <location>
        <begin position="231"/>
        <end position="271"/>
    </location>
</feature>
<dbReference type="AlphaFoldDB" id="A0A1Z5JI73"/>
<feature type="compositionally biased region" description="Basic and acidic residues" evidence="1">
    <location>
        <begin position="238"/>
        <end position="251"/>
    </location>
</feature>
<feature type="compositionally biased region" description="Basic residues" evidence="1">
    <location>
        <begin position="252"/>
        <end position="271"/>
    </location>
</feature>
<gene>
    <name evidence="2" type="ORF">FisN_36Lh023</name>
</gene>
<dbReference type="OrthoDB" id="416253at2759"/>
<dbReference type="GO" id="GO:0009982">
    <property type="term" value="F:pseudouridine synthase activity"/>
    <property type="evidence" value="ECO:0007669"/>
    <property type="project" value="InterPro"/>
</dbReference>
<evidence type="ECO:0000313" key="3">
    <source>
        <dbReference type="Proteomes" id="UP000198406"/>
    </source>
</evidence>
<protein>
    <submittedName>
        <fullName evidence="2">Uncharacterized protein</fullName>
    </submittedName>
</protein>
<dbReference type="GO" id="GO:0031119">
    <property type="term" value="P:tRNA pseudouridine synthesis"/>
    <property type="evidence" value="ECO:0007669"/>
    <property type="project" value="TreeGrafter"/>
</dbReference>
<proteinExistence type="predicted"/>
<keyword evidence="3" id="KW-1185">Reference proteome</keyword>
<reference evidence="2 3" key="1">
    <citation type="journal article" date="2015" name="Plant Cell">
        <title>Oil accumulation by the oleaginous diatom Fistulifera solaris as revealed by the genome and transcriptome.</title>
        <authorList>
            <person name="Tanaka T."/>
            <person name="Maeda Y."/>
            <person name="Veluchamy A."/>
            <person name="Tanaka M."/>
            <person name="Abida H."/>
            <person name="Marechal E."/>
            <person name="Bowler C."/>
            <person name="Muto M."/>
            <person name="Sunaga Y."/>
            <person name="Tanaka M."/>
            <person name="Yoshino T."/>
            <person name="Taniguchi T."/>
            <person name="Fukuda Y."/>
            <person name="Nemoto M."/>
            <person name="Matsumoto M."/>
            <person name="Wong P.S."/>
            <person name="Aburatani S."/>
            <person name="Fujibuchi W."/>
        </authorList>
    </citation>
    <scope>NUCLEOTIDE SEQUENCE [LARGE SCALE GENOMIC DNA]</scope>
    <source>
        <strain evidence="2 3">JPCC DA0580</strain>
    </source>
</reference>
<dbReference type="GO" id="GO:0003723">
    <property type="term" value="F:RNA binding"/>
    <property type="evidence" value="ECO:0007669"/>
    <property type="project" value="InterPro"/>
</dbReference>
<dbReference type="InterPro" id="IPR020103">
    <property type="entry name" value="PsdUridine_synth_cat_dom_sf"/>
</dbReference>
<dbReference type="SUPFAM" id="SSF55120">
    <property type="entry name" value="Pseudouridine synthase"/>
    <property type="match status" value="1"/>
</dbReference>
<dbReference type="GO" id="GO:1990481">
    <property type="term" value="P:mRNA pseudouridine synthesis"/>
    <property type="evidence" value="ECO:0007669"/>
    <property type="project" value="TreeGrafter"/>
</dbReference>